<accession>A0A2M6W2E1</accession>
<dbReference type="Gene3D" id="2.70.70.10">
    <property type="entry name" value="Glucose Permease (Domain IIA)"/>
    <property type="match status" value="1"/>
</dbReference>
<dbReference type="Pfam" id="PF01551">
    <property type="entry name" value="Peptidase_M23"/>
    <property type="match status" value="1"/>
</dbReference>
<evidence type="ECO:0000313" key="5">
    <source>
        <dbReference type="Proteomes" id="UP000229362"/>
    </source>
</evidence>
<keyword evidence="1" id="KW-0732">Signal</keyword>
<evidence type="ECO:0000256" key="1">
    <source>
        <dbReference type="ARBA" id="ARBA00022729"/>
    </source>
</evidence>
<reference evidence="5" key="1">
    <citation type="submission" date="2017-09" db="EMBL/GenBank/DDBJ databases">
        <title>Depth-based differentiation of microbial function through sediment-hosted aquifers and enrichment of novel symbionts in the deep terrestrial subsurface.</title>
        <authorList>
            <person name="Probst A.J."/>
            <person name="Ladd B."/>
            <person name="Jarett J.K."/>
            <person name="Geller-Mcgrath D.E."/>
            <person name="Sieber C.M.K."/>
            <person name="Emerson J.B."/>
            <person name="Anantharaman K."/>
            <person name="Thomas B.C."/>
            <person name="Malmstrom R."/>
            <person name="Stieglmeier M."/>
            <person name="Klingl A."/>
            <person name="Woyke T."/>
            <person name="Ryan C.M."/>
            <person name="Banfield J.F."/>
        </authorList>
    </citation>
    <scope>NUCLEOTIDE SEQUENCE [LARGE SCALE GENOMIC DNA]</scope>
</reference>
<feature type="domain" description="M23ase beta-sheet core" evidence="3">
    <location>
        <begin position="266"/>
        <end position="368"/>
    </location>
</feature>
<dbReference type="PANTHER" id="PTHR21666:SF289">
    <property type="entry name" value="L-ALA--D-GLU ENDOPEPTIDASE"/>
    <property type="match status" value="1"/>
</dbReference>
<organism evidence="4 5">
    <name type="scientific">Candidatus Magasanikbacteria bacterium CG10_big_fil_rev_8_21_14_0_10_43_6</name>
    <dbReference type="NCBI Taxonomy" id="1974650"/>
    <lineage>
        <taxon>Bacteria</taxon>
        <taxon>Candidatus Magasanikiibacteriota</taxon>
    </lineage>
</organism>
<feature type="coiled-coil region" evidence="2">
    <location>
        <begin position="5"/>
        <end position="74"/>
    </location>
</feature>
<name>A0A2M6W2E1_9BACT</name>
<dbReference type="InterPro" id="IPR016047">
    <property type="entry name" value="M23ase_b-sheet_dom"/>
</dbReference>
<dbReference type="EMBL" id="PFBZ01000015">
    <property type="protein sequence ID" value="PIT86957.1"/>
    <property type="molecule type" value="Genomic_DNA"/>
</dbReference>
<gene>
    <name evidence="4" type="ORF">COU33_00330</name>
</gene>
<dbReference type="AlphaFoldDB" id="A0A2M6W2E1"/>
<sequence>LNDKILSKKEKVKQLEKSIAEYKEKINQKRLEAVSLSNQMAILDNRVAQVELDIEATEEKIDSLSLEIEALVLIIEDKEVSIAHQKELMGELLRTIHYNDEKKYIEIAAAYDNFSEFYNQVQYVHTVEQNLGASARGLRLAKEELEQKKEATTERKESYETLQQDLKDKRKDLDEQLFAKQDLLAQTHSSELTFNTLLGSLKNQYQQIENEIAGIEQEIRKKLEAEDKFKGFESDDETILSWPTQSRYITARFHDPDYPYRHVFEHNAIDIRAAHGTPIKAVASGYVARARHCSVSTCYAYTMLVHSGGVSTVYGHMSQILVSEDQFVTRGDVIGYTGGTPGTVGAGPFVTGPHLHFEVRKNGIPVNPLGYLIRDY</sequence>
<protein>
    <recommendedName>
        <fullName evidence="3">M23ase beta-sheet core domain-containing protein</fullName>
    </recommendedName>
</protein>
<evidence type="ECO:0000259" key="3">
    <source>
        <dbReference type="Pfam" id="PF01551"/>
    </source>
</evidence>
<feature type="coiled-coil region" evidence="2">
    <location>
        <begin position="135"/>
        <end position="225"/>
    </location>
</feature>
<dbReference type="InterPro" id="IPR011055">
    <property type="entry name" value="Dup_hybrid_motif"/>
</dbReference>
<dbReference type="CDD" id="cd12797">
    <property type="entry name" value="M23_peptidase"/>
    <property type="match status" value="1"/>
</dbReference>
<proteinExistence type="predicted"/>
<keyword evidence="2" id="KW-0175">Coiled coil</keyword>
<feature type="non-terminal residue" evidence="4">
    <location>
        <position position="1"/>
    </location>
</feature>
<evidence type="ECO:0000256" key="2">
    <source>
        <dbReference type="SAM" id="Coils"/>
    </source>
</evidence>
<dbReference type="Proteomes" id="UP000229362">
    <property type="component" value="Unassembled WGS sequence"/>
</dbReference>
<dbReference type="GO" id="GO:0004222">
    <property type="term" value="F:metalloendopeptidase activity"/>
    <property type="evidence" value="ECO:0007669"/>
    <property type="project" value="TreeGrafter"/>
</dbReference>
<comment type="caution">
    <text evidence="4">The sequence shown here is derived from an EMBL/GenBank/DDBJ whole genome shotgun (WGS) entry which is preliminary data.</text>
</comment>
<dbReference type="InterPro" id="IPR050570">
    <property type="entry name" value="Cell_wall_metabolism_enzyme"/>
</dbReference>
<evidence type="ECO:0000313" key="4">
    <source>
        <dbReference type="EMBL" id="PIT86957.1"/>
    </source>
</evidence>
<dbReference type="PANTHER" id="PTHR21666">
    <property type="entry name" value="PEPTIDASE-RELATED"/>
    <property type="match status" value="1"/>
</dbReference>
<dbReference type="SUPFAM" id="SSF51261">
    <property type="entry name" value="Duplicated hybrid motif"/>
    <property type="match status" value="1"/>
</dbReference>
<dbReference type="Gene3D" id="6.10.250.3150">
    <property type="match status" value="1"/>
</dbReference>